<feature type="compositionally biased region" description="Basic and acidic residues" evidence="1">
    <location>
        <begin position="101"/>
        <end position="112"/>
    </location>
</feature>
<dbReference type="GeneID" id="104754605"/>
<dbReference type="RefSeq" id="XP_010475131.1">
    <property type="nucleotide sequence ID" value="XM_010476829.1"/>
</dbReference>
<reference evidence="2" key="1">
    <citation type="journal article" date="2014" name="Nat. Commun.">
        <title>The emerging biofuel crop Camelina sativa retains a highly undifferentiated hexaploid genome structure.</title>
        <authorList>
            <person name="Kagale S."/>
            <person name="Koh C."/>
            <person name="Nixon J."/>
            <person name="Bollina V."/>
            <person name="Clarke W.E."/>
            <person name="Tuteja R."/>
            <person name="Spillane C."/>
            <person name="Robinson S.J."/>
            <person name="Links M.G."/>
            <person name="Clarke C."/>
            <person name="Higgins E.E."/>
            <person name="Huebert T."/>
            <person name="Sharpe A.G."/>
            <person name="Parkin I.A."/>
        </authorList>
    </citation>
    <scope>NUCLEOTIDE SEQUENCE [LARGE SCALE GENOMIC DNA]</scope>
    <source>
        <strain evidence="2">cv. DH55</strain>
    </source>
</reference>
<organism evidence="2 3">
    <name type="scientific">Camelina sativa</name>
    <name type="common">False flax</name>
    <name type="synonym">Myagrum sativum</name>
    <dbReference type="NCBI Taxonomy" id="90675"/>
    <lineage>
        <taxon>Eukaryota</taxon>
        <taxon>Viridiplantae</taxon>
        <taxon>Streptophyta</taxon>
        <taxon>Embryophyta</taxon>
        <taxon>Tracheophyta</taxon>
        <taxon>Spermatophyta</taxon>
        <taxon>Magnoliopsida</taxon>
        <taxon>eudicotyledons</taxon>
        <taxon>Gunneridae</taxon>
        <taxon>Pentapetalae</taxon>
        <taxon>rosids</taxon>
        <taxon>malvids</taxon>
        <taxon>Brassicales</taxon>
        <taxon>Brassicaceae</taxon>
        <taxon>Camelineae</taxon>
        <taxon>Camelina</taxon>
    </lineage>
</organism>
<feature type="region of interest" description="Disordered" evidence="1">
    <location>
        <begin position="84"/>
        <end position="126"/>
    </location>
</feature>
<dbReference type="Proteomes" id="UP000694864">
    <property type="component" value="Chromosome 2"/>
</dbReference>
<feature type="compositionally biased region" description="Basic and acidic residues" evidence="1">
    <location>
        <begin position="84"/>
        <end position="93"/>
    </location>
</feature>
<dbReference type="Gene3D" id="2.40.70.10">
    <property type="entry name" value="Acid Proteases"/>
    <property type="match status" value="1"/>
</dbReference>
<protein>
    <submittedName>
        <fullName evidence="3">Uncharacterized protein LOC104754605</fullName>
    </submittedName>
</protein>
<dbReference type="PANTHER" id="PTHR33240:SF8">
    <property type="entry name" value="OS03G0439900 PROTEIN"/>
    <property type="match status" value="1"/>
</dbReference>
<evidence type="ECO:0000256" key="1">
    <source>
        <dbReference type="SAM" id="MobiDB-lite"/>
    </source>
</evidence>
<reference evidence="3" key="2">
    <citation type="submission" date="2025-08" db="UniProtKB">
        <authorList>
            <consortium name="RefSeq"/>
        </authorList>
    </citation>
    <scope>IDENTIFICATION</scope>
    <source>
        <tissue evidence="3">Leaf</tissue>
    </source>
</reference>
<name>A0ABM0WRI6_CAMSA</name>
<proteinExistence type="predicted"/>
<dbReference type="SUPFAM" id="SSF50630">
    <property type="entry name" value="Acid proteases"/>
    <property type="match status" value="1"/>
</dbReference>
<dbReference type="CDD" id="cd00303">
    <property type="entry name" value="retropepsin_like"/>
    <property type="match status" value="1"/>
</dbReference>
<dbReference type="InterPro" id="IPR021109">
    <property type="entry name" value="Peptidase_aspartic_dom_sf"/>
</dbReference>
<gene>
    <name evidence="3" type="primary">LOC104754605</name>
</gene>
<accession>A0ABM0WRI6</accession>
<dbReference type="PANTHER" id="PTHR33240">
    <property type="entry name" value="OS08G0508500 PROTEIN"/>
    <property type="match status" value="1"/>
</dbReference>
<evidence type="ECO:0000313" key="3">
    <source>
        <dbReference type="RefSeq" id="XP_010475131.1"/>
    </source>
</evidence>
<sequence>MAEIHKSAKTPYNPSKKTFWKEPFESGLHAFAVDSTPKAKNPNFDPEKFCKYHKIRGHSTEECRIVGRLLARKHEAGEFGEIDLEKEGEKAREANATTKEAAAKRERTHEAEGSSPPSSPKETVDFITGGSSLCRNSVNSIKAYQRRVDSYHRERRPRTDPDYEITFWESETADLDKPHDDALIVRLDVGGCELSRIMIDTGSSVDLLFYDAFKRMGYPDSELKGAKTPLTGFAGDTTLAKGTISLIVEARGVRRLIDFVVVDRLAPFNAILGRPWLYGMRAVPST</sequence>
<keyword evidence="2" id="KW-1185">Reference proteome</keyword>
<evidence type="ECO:0000313" key="2">
    <source>
        <dbReference type="Proteomes" id="UP000694864"/>
    </source>
</evidence>